<sequence>MKQCIRLYTYIIYYANIVTMETPKIWKSLLRVSFETTYSIVMQFFLNERGYYNNNHNNQNEPRVPWRQRFMSAFNYNKSIDYRNDSHVSIGNMNTKWNFCRAFKWPKQPSGLCCSGGKVLLAEIADPPKPLKSLLNHSHRDSKHFLDMIRVYNSAFQMTSFGANEIRHGDLMPTFKIQGQVYHLVGSLLPNNPDEPNFLQLYFMGDSVSEVNWLFRSSTTVVARAK</sequence>
<dbReference type="AlphaFoldDB" id="A0A6G0TK34"/>
<evidence type="ECO:0000313" key="1">
    <source>
        <dbReference type="EMBL" id="KAE9533672.1"/>
    </source>
</evidence>
<organism evidence="1 2">
    <name type="scientific">Aphis glycines</name>
    <name type="common">Soybean aphid</name>
    <dbReference type="NCBI Taxonomy" id="307491"/>
    <lineage>
        <taxon>Eukaryota</taxon>
        <taxon>Metazoa</taxon>
        <taxon>Ecdysozoa</taxon>
        <taxon>Arthropoda</taxon>
        <taxon>Hexapoda</taxon>
        <taxon>Insecta</taxon>
        <taxon>Pterygota</taxon>
        <taxon>Neoptera</taxon>
        <taxon>Paraneoptera</taxon>
        <taxon>Hemiptera</taxon>
        <taxon>Sternorrhyncha</taxon>
        <taxon>Aphidomorpha</taxon>
        <taxon>Aphidoidea</taxon>
        <taxon>Aphididae</taxon>
        <taxon>Aphidini</taxon>
        <taxon>Aphis</taxon>
        <taxon>Aphis</taxon>
    </lineage>
</organism>
<reference evidence="1 2" key="1">
    <citation type="submission" date="2019-08" db="EMBL/GenBank/DDBJ databases">
        <title>The genome of the soybean aphid Biotype 1, its phylome, world population structure and adaptation to the North American continent.</title>
        <authorList>
            <person name="Giordano R."/>
            <person name="Donthu R.K."/>
            <person name="Hernandez A.G."/>
            <person name="Wright C.L."/>
            <person name="Zimin A.V."/>
        </authorList>
    </citation>
    <scope>NUCLEOTIDE SEQUENCE [LARGE SCALE GENOMIC DNA]</scope>
    <source>
        <tissue evidence="1">Whole aphids</tissue>
    </source>
</reference>
<dbReference type="Proteomes" id="UP000475862">
    <property type="component" value="Unassembled WGS sequence"/>
</dbReference>
<proteinExistence type="predicted"/>
<evidence type="ECO:0000313" key="2">
    <source>
        <dbReference type="Proteomes" id="UP000475862"/>
    </source>
</evidence>
<dbReference type="EMBL" id="VYZN01000032">
    <property type="protein sequence ID" value="KAE9533672.1"/>
    <property type="molecule type" value="Genomic_DNA"/>
</dbReference>
<protein>
    <recommendedName>
        <fullName evidence="3">Helitron helicase-like domain-containing protein</fullName>
    </recommendedName>
</protein>
<keyword evidence="2" id="KW-1185">Reference proteome</keyword>
<gene>
    <name evidence="1" type="ORF">AGLY_009021</name>
</gene>
<dbReference type="PANTHER" id="PTHR45786">
    <property type="entry name" value="DNA BINDING PROTEIN-LIKE"/>
    <property type="match status" value="1"/>
</dbReference>
<accession>A0A6G0TK34</accession>
<comment type="caution">
    <text evidence="1">The sequence shown here is derived from an EMBL/GenBank/DDBJ whole genome shotgun (WGS) entry which is preliminary data.</text>
</comment>
<evidence type="ECO:0008006" key="3">
    <source>
        <dbReference type="Google" id="ProtNLM"/>
    </source>
</evidence>
<name>A0A6G0TK34_APHGL</name>
<dbReference type="PANTHER" id="PTHR45786:SF74">
    <property type="entry name" value="ATP-DEPENDENT DNA HELICASE"/>
    <property type="match status" value="1"/>
</dbReference>
<dbReference type="OrthoDB" id="6604069at2759"/>